<evidence type="ECO:0000256" key="1">
    <source>
        <dbReference type="ARBA" id="ARBA00004555"/>
    </source>
</evidence>
<organism evidence="16 17">
    <name type="scientific">Metarhizium robertsii</name>
    <dbReference type="NCBI Taxonomy" id="568076"/>
    <lineage>
        <taxon>Eukaryota</taxon>
        <taxon>Fungi</taxon>
        <taxon>Dikarya</taxon>
        <taxon>Ascomycota</taxon>
        <taxon>Pezizomycotina</taxon>
        <taxon>Sordariomycetes</taxon>
        <taxon>Hypocreomycetidae</taxon>
        <taxon>Hypocreales</taxon>
        <taxon>Clavicipitaceae</taxon>
        <taxon>Metarhizium</taxon>
    </lineage>
</organism>
<evidence type="ECO:0000256" key="6">
    <source>
        <dbReference type="ARBA" id="ARBA00022892"/>
    </source>
</evidence>
<dbReference type="GO" id="GO:0005794">
    <property type="term" value="C:Golgi apparatus"/>
    <property type="evidence" value="ECO:0007669"/>
    <property type="project" value="UniProtKB-SubCell"/>
</dbReference>
<keyword evidence="14" id="KW-0460">Magnesium</keyword>
<keyword evidence="4" id="KW-0519">Myristate</keyword>
<proteinExistence type="inferred from homology"/>
<evidence type="ECO:0000256" key="10">
    <source>
        <dbReference type="ARBA" id="ARBA00023288"/>
    </source>
</evidence>
<feature type="binding site" evidence="13">
    <location>
        <begin position="126"/>
        <end position="129"/>
    </location>
    <ligand>
        <name>GTP</name>
        <dbReference type="ChEBI" id="CHEBI:37565"/>
    </ligand>
</feature>
<dbReference type="HOGENOM" id="CLU_040729_9_3_1"/>
<dbReference type="GO" id="GO:0046872">
    <property type="term" value="F:metal ion binding"/>
    <property type="evidence" value="ECO:0007669"/>
    <property type="project" value="UniProtKB-KW"/>
</dbReference>
<feature type="binding site" evidence="13">
    <location>
        <begin position="24"/>
        <end position="31"/>
    </location>
    <ligand>
        <name>GTP</name>
        <dbReference type="ChEBI" id="CHEBI:37565"/>
    </ligand>
</feature>
<gene>
    <name evidence="16" type="ORF">X797_011922</name>
</gene>
<feature type="binding site" evidence="14">
    <location>
        <position position="48"/>
    </location>
    <ligand>
        <name>Mg(2+)</name>
        <dbReference type="ChEBI" id="CHEBI:18420"/>
    </ligand>
</feature>
<evidence type="ECO:0000256" key="2">
    <source>
        <dbReference type="ARBA" id="ARBA00010290"/>
    </source>
</evidence>
<dbReference type="SMART" id="SM00177">
    <property type="entry name" value="ARF"/>
    <property type="match status" value="1"/>
</dbReference>
<evidence type="ECO:0000256" key="14">
    <source>
        <dbReference type="PIRSR" id="PIRSR606689-2"/>
    </source>
</evidence>
<dbReference type="FunFam" id="3.40.50.300:FF:003500">
    <property type="entry name" value="ADP-ribosylation factor 1"/>
    <property type="match status" value="1"/>
</dbReference>
<keyword evidence="9 13" id="KW-0342">GTP-binding</keyword>
<dbReference type="InterPro" id="IPR005225">
    <property type="entry name" value="Small_GTP-bd"/>
</dbReference>
<keyword evidence="10" id="KW-0449">Lipoprotein</keyword>
<comment type="similarity">
    <text evidence="2 15">Belongs to the small GTPase superfamily. Arf family.</text>
</comment>
<evidence type="ECO:0000256" key="4">
    <source>
        <dbReference type="ARBA" id="ARBA00022707"/>
    </source>
</evidence>
<evidence type="ECO:0000313" key="17">
    <source>
        <dbReference type="Proteomes" id="UP000030151"/>
    </source>
</evidence>
<feature type="binding site" evidence="13">
    <location>
        <position position="70"/>
    </location>
    <ligand>
        <name>GTP</name>
        <dbReference type="ChEBI" id="CHEBI:37565"/>
    </ligand>
</feature>
<evidence type="ECO:0000256" key="11">
    <source>
        <dbReference type="ARBA" id="ARBA00053326"/>
    </source>
</evidence>
<protein>
    <recommendedName>
        <fullName evidence="12">ADP-ribosylation factor</fullName>
    </recommendedName>
</protein>
<dbReference type="GO" id="GO:0005525">
    <property type="term" value="F:GTP binding"/>
    <property type="evidence" value="ECO:0007669"/>
    <property type="project" value="UniProtKB-KW"/>
</dbReference>
<keyword evidence="6" id="KW-0931">ER-Golgi transport</keyword>
<evidence type="ECO:0000313" key="16">
    <source>
        <dbReference type="EMBL" id="EXU95000.1"/>
    </source>
</evidence>
<dbReference type="Gene3D" id="3.40.50.300">
    <property type="entry name" value="P-loop containing nucleotide triphosphate hydrolases"/>
    <property type="match status" value="1"/>
</dbReference>
<dbReference type="AlphaFoldDB" id="A0A0A1UMM9"/>
<evidence type="ECO:0000256" key="3">
    <source>
        <dbReference type="ARBA" id="ARBA00022448"/>
    </source>
</evidence>
<dbReference type="SMART" id="SM00175">
    <property type="entry name" value="RAB"/>
    <property type="match status" value="1"/>
</dbReference>
<dbReference type="PRINTS" id="PR00328">
    <property type="entry name" value="SAR1GTPBP"/>
</dbReference>
<dbReference type="Pfam" id="PF00025">
    <property type="entry name" value="Arf"/>
    <property type="match status" value="1"/>
</dbReference>
<keyword evidence="7" id="KW-0653">Protein transport</keyword>
<reference evidence="16 17" key="1">
    <citation type="submission" date="2014-02" db="EMBL/GenBank/DDBJ databases">
        <title>The genome sequence of the entomopathogenic fungus Metarhizium robertsii ARSEF 2575.</title>
        <authorList>
            <person name="Giuliano Garisto Donzelli B."/>
            <person name="Roe B.A."/>
            <person name="Macmil S.L."/>
            <person name="Krasnoff S.B."/>
            <person name="Gibson D.M."/>
        </authorList>
    </citation>
    <scope>NUCLEOTIDE SEQUENCE [LARGE SCALE GENOMIC DNA]</scope>
    <source>
        <strain evidence="16 17">ARSEF 2575</strain>
    </source>
</reference>
<dbReference type="Proteomes" id="UP000030151">
    <property type="component" value="Unassembled WGS sequence"/>
</dbReference>
<dbReference type="GO" id="GO:0016192">
    <property type="term" value="P:vesicle-mediated transport"/>
    <property type="evidence" value="ECO:0007669"/>
    <property type="project" value="UniProtKB-KW"/>
</dbReference>
<evidence type="ECO:0000256" key="9">
    <source>
        <dbReference type="ARBA" id="ARBA00023134"/>
    </source>
</evidence>
<keyword evidence="14" id="KW-0479">Metal-binding</keyword>
<keyword evidence="5 13" id="KW-0547">Nucleotide-binding</keyword>
<dbReference type="InterPro" id="IPR024156">
    <property type="entry name" value="Small_GTPase_ARF"/>
</dbReference>
<comment type="function">
    <text evidence="11">GTP-binding protein involved in protein trafficking; may modulate vesicle budding and uncoating within the Golgi apparatus.</text>
</comment>
<dbReference type="PANTHER" id="PTHR11711">
    <property type="entry name" value="ADP RIBOSYLATION FACTOR-RELATED"/>
    <property type="match status" value="1"/>
</dbReference>
<sequence>MGLALSKIRDTRQRRMNVRTLMAGLDAAGKTTILYMLKLAKIPFIIPTIGFNLEVVEYKNILLTVWDIGGQDNIRSLWRHYFRNAQCIIFVVDSNDRGRVFEARKELRHMLNQYELQNAILLVLANKNDLPNAMDAVEVTDKLGLYSLRHRAWHTQSVCAISGDGLSEGLEWLATTLNMARHQELSATSKGANLTTGMDQG</sequence>
<dbReference type="GO" id="GO:0015031">
    <property type="term" value="P:protein transport"/>
    <property type="evidence" value="ECO:0007669"/>
    <property type="project" value="UniProtKB-KW"/>
</dbReference>
<evidence type="ECO:0000256" key="13">
    <source>
        <dbReference type="PIRSR" id="PIRSR606689-1"/>
    </source>
</evidence>
<evidence type="ECO:0000256" key="5">
    <source>
        <dbReference type="ARBA" id="ARBA00022741"/>
    </source>
</evidence>
<dbReference type="NCBIfam" id="TIGR00231">
    <property type="entry name" value="small_GTP"/>
    <property type="match status" value="1"/>
</dbReference>
<dbReference type="EMBL" id="JELW01000115">
    <property type="protein sequence ID" value="EXU95000.1"/>
    <property type="molecule type" value="Genomic_DNA"/>
</dbReference>
<keyword evidence="3" id="KW-0813">Transport</keyword>
<dbReference type="SMART" id="SM00178">
    <property type="entry name" value="SAR"/>
    <property type="match status" value="1"/>
</dbReference>
<comment type="subcellular location">
    <subcellularLocation>
        <location evidence="1">Golgi apparatus</location>
    </subcellularLocation>
</comment>
<dbReference type="PROSITE" id="PS51417">
    <property type="entry name" value="ARF"/>
    <property type="match status" value="1"/>
</dbReference>
<dbReference type="InterPro" id="IPR006689">
    <property type="entry name" value="Small_GTPase_ARF/SAR"/>
</dbReference>
<dbReference type="SUPFAM" id="SSF52540">
    <property type="entry name" value="P-loop containing nucleoside triphosphate hydrolases"/>
    <property type="match status" value="1"/>
</dbReference>
<accession>A0A0A1UMM9</accession>
<dbReference type="InterPro" id="IPR027417">
    <property type="entry name" value="P-loop_NTPase"/>
</dbReference>
<name>A0A0A1UMM9_9HYPO</name>
<keyword evidence="8" id="KW-0333">Golgi apparatus</keyword>
<dbReference type="GO" id="GO:0003924">
    <property type="term" value="F:GTPase activity"/>
    <property type="evidence" value="ECO:0007669"/>
    <property type="project" value="InterPro"/>
</dbReference>
<feature type="binding site" evidence="14">
    <location>
        <position position="31"/>
    </location>
    <ligand>
        <name>Mg(2+)</name>
        <dbReference type="ChEBI" id="CHEBI:18420"/>
    </ligand>
</feature>
<evidence type="ECO:0000256" key="12">
    <source>
        <dbReference type="ARBA" id="ARBA00070396"/>
    </source>
</evidence>
<evidence type="ECO:0000256" key="8">
    <source>
        <dbReference type="ARBA" id="ARBA00023034"/>
    </source>
</evidence>
<evidence type="ECO:0000256" key="15">
    <source>
        <dbReference type="RuleBase" id="RU003925"/>
    </source>
</evidence>
<comment type="caution">
    <text evidence="16">The sequence shown here is derived from an EMBL/GenBank/DDBJ whole genome shotgun (WGS) entry which is preliminary data.</text>
</comment>
<evidence type="ECO:0000256" key="7">
    <source>
        <dbReference type="ARBA" id="ARBA00022927"/>
    </source>
</evidence>